<organism evidence="1 2">
    <name type="scientific">Stylosanthes scabra</name>
    <dbReference type="NCBI Taxonomy" id="79078"/>
    <lineage>
        <taxon>Eukaryota</taxon>
        <taxon>Viridiplantae</taxon>
        <taxon>Streptophyta</taxon>
        <taxon>Embryophyta</taxon>
        <taxon>Tracheophyta</taxon>
        <taxon>Spermatophyta</taxon>
        <taxon>Magnoliopsida</taxon>
        <taxon>eudicotyledons</taxon>
        <taxon>Gunneridae</taxon>
        <taxon>Pentapetalae</taxon>
        <taxon>rosids</taxon>
        <taxon>fabids</taxon>
        <taxon>Fabales</taxon>
        <taxon>Fabaceae</taxon>
        <taxon>Papilionoideae</taxon>
        <taxon>50 kb inversion clade</taxon>
        <taxon>dalbergioids sensu lato</taxon>
        <taxon>Dalbergieae</taxon>
        <taxon>Pterocarpus clade</taxon>
        <taxon>Stylosanthes</taxon>
    </lineage>
</organism>
<name>A0ABU6UR88_9FABA</name>
<evidence type="ECO:0000313" key="1">
    <source>
        <dbReference type="EMBL" id="MED6163626.1"/>
    </source>
</evidence>
<feature type="non-terminal residue" evidence="1">
    <location>
        <position position="137"/>
    </location>
</feature>
<protein>
    <recommendedName>
        <fullName evidence="3">Transmembrane protein</fullName>
    </recommendedName>
</protein>
<dbReference type="EMBL" id="JASCZI010122061">
    <property type="protein sequence ID" value="MED6163626.1"/>
    <property type="molecule type" value="Genomic_DNA"/>
</dbReference>
<evidence type="ECO:0008006" key="3">
    <source>
        <dbReference type="Google" id="ProtNLM"/>
    </source>
</evidence>
<dbReference type="Proteomes" id="UP001341840">
    <property type="component" value="Unassembled WGS sequence"/>
</dbReference>
<reference evidence="1 2" key="1">
    <citation type="journal article" date="2023" name="Plants (Basel)">
        <title>Bridging the Gap: Combining Genomics and Transcriptomics Approaches to Understand Stylosanthes scabra, an Orphan Legume from the Brazilian Caatinga.</title>
        <authorList>
            <person name="Ferreira-Neto J.R.C."/>
            <person name="da Silva M.D."/>
            <person name="Binneck E."/>
            <person name="de Melo N.F."/>
            <person name="da Silva R.H."/>
            <person name="de Melo A.L.T.M."/>
            <person name="Pandolfi V."/>
            <person name="Bustamante F.O."/>
            <person name="Brasileiro-Vidal A.C."/>
            <person name="Benko-Iseppon A.M."/>
        </authorList>
    </citation>
    <scope>NUCLEOTIDE SEQUENCE [LARGE SCALE GENOMIC DNA]</scope>
    <source>
        <tissue evidence="1">Leaves</tissue>
    </source>
</reference>
<comment type="caution">
    <text evidence="1">The sequence shown here is derived from an EMBL/GenBank/DDBJ whole genome shotgun (WGS) entry which is preliminary data.</text>
</comment>
<gene>
    <name evidence="1" type="ORF">PIB30_081738</name>
</gene>
<proteinExistence type="predicted"/>
<sequence length="137" mass="15539">MVFMCDLLTPLFYCRCPPELELCHSAFLVCFSFFFPLHLGLPAASLRALLLFSPLPWRLQPLGFVSLRAPSRLLLVAGWFNLVSLVDLFLRGRLRVTALSGSFVVNWDLVLHLPPRSPALCFYPLNMRFPTDGTNIK</sequence>
<keyword evidence="2" id="KW-1185">Reference proteome</keyword>
<evidence type="ECO:0000313" key="2">
    <source>
        <dbReference type="Proteomes" id="UP001341840"/>
    </source>
</evidence>
<accession>A0ABU6UR88</accession>